<dbReference type="AlphaFoldDB" id="A7HVE7"/>
<evidence type="ECO:0000313" key="6">
    <source>
        <dbReference type="EMBL" id="ABS63880.1"/>
    </source>
</evidence>
<evidence type="ECO:0000256" key="2">
    <source>
        <dbReference type="ARBA" id="ARBA00023125"/>
    </source>
</evidence>
<reference evidence="6 7" key="1">
    <citation type="journal article" date="2011" name="Stand. Genomic Sci.">
        <title>Complete genome sequence of Parvibaculum lavamentivorans type strain (DS-1(T)).</title>
        <authorList>
            <person name="Schleheck D."/>
            <person name="Weiss M."/>
            <person name="Pitluck S."/>
            <person name="Bruce D."/>
            <person name="Land M.L."/>
            <person name="Han S."/>
            <person name="Saunders E."/>
            <person name="Tapia R."/>
            <person name="Detter C."/>
            <person name="Brettin T."/>
            <person name="Han J."/>
            <person name="Woyke T."/>
            <person name="Goodwin L."/>
            <person name="Pennacchio L."/>
            <person name="Nolan M."/>
            <person name="Cook A.M."/>
            <person name="Kjelleberg S."/>
            <person name="Thomas T."/>
        </authorList>
    </citation>
    <scope>NUCLEOTIDE SEQUENCE [LARGE SCALE GENOMIC DNA]</scope>
    <source>
        <strain evidence="7">DS-1 / DSM 13023 / NCIMB 13966</strain>
    </source>
</reference>
<dbReference type="STRING" id="402881.Plav_2266"/>
<dbReference type="PROSITE" id="PS50977">
    <property type="entry name" value="HTH_TETR_2"/>
    <property type="match status" value="1"/>
</dbReference>
<dbReference type="GO" id="GO:0000976">
    <property type="term" value="F:transcription cis-regulatory region binding"/>
    <property type="evidence" value="ECO:0007669"/>
    <property type="project" value="TreeGrafter"/>
</dbReference>
<name>A7HVE7_PARL1</name>
<evidence type="ECO:0000259" key="5">
    <source>
        <dbReference type="PROSITE" id="PS50977"/>
    </source>
</evidence>
<sequence>MAAKIDPEEKIVKAAMKLAAKQGWRELSLAEIAKAARVSLSDLSKLFASKAEILAAYGRRVDALVLEEAFREDNAGEAPRDRLFDVLMMRFDALSADKEALKRIARDLRRDPLASAPLGRPFLQSMGWMLEAAGIDSSGIRGAVRVRGLALVWGAAFRVWLEDEPDQSRTMAELDSRLRQGEDFIQRISRLGTRSRARNEKDAA</sequence>
<protein>
    <submittedName>
        <fullName evidence="6">Regulatory protein TetR</fullName>
    </submittedName>
</protein>
<feature type="DNA-binding region" description="H-T-H motif" evidence="4">
    <location>
        <begin position="28"/>
        <end position="47"/>
    </location>
</feature>
<evidence type="ECO:0000313" key="7">
    <source>
        <dbReference type="Proteomes" id="UP000006377"/>
    </source>
</evidence>
<keyword evidence="3" id="KW-0804">Transcription</keyword>
<dbReference type="OrthoDB" id="7828598at2"/>
<dbReference type="RefSeq" id="WP_012111186.1">
    <property type="nucleotide sequence ID" value="NC_009719.1"/>
</dbReference>
<dbReference type="PANTHER" id="PTHR30055:SF234">
    <property type="entry name" value="HTH-TYPE TRANSCRIPTIONAL REGULATOR BETI"/>
    <property type="match status" value="1"/>
</dbReference>
<proteinExistence type="predicted"/>
<dbReference type="GO" id="GO:0003700">
    <property type="term" value="F:DNA-binding transcription factor activity"/>
    <property type="evidence" value="ECO:0007669"/>
    <property type="project" value="TreeGrafter"/>
</dbReference>
<dbReference type="EMBL" id="CP000774">
    <property type="protein sequence ID" value="ABS63880.1"/>
    <property type="molecule type" value="Genomic_DNA"/>
</dbReference>
<gene>
    <name evidence="6" type="ordered locus">Plav_2266</name>
</gene>
<dbReference type="InterPro" id="IPR050109">
    <property type="entry name" value="HTH-type_TetR-like_transc_reg"/>
</dbReference>
<dbReference type="InterPro" id="IPR009057">
    <property type="entry name" value="Homeodomain-like_sf"/>
</dbReference>
<dbReference type="Proteomes" id="UP000006377">
    <property type="component" value="Chromosome"/>
</dbReference>
<feature type="domain" description="HTH tetR-type" evidence="5">
    <location>
        <begin position="5"/>
        <end position="65"/>
    </location>
</feature>
<dbReference type="eggNOG" id="COG1309">
    <property type="taxonomic scope" value="Bacteria"/>
</dbReference>
<dbReference type="KEGG" id="pla:Plav_2266"/>
<evidence type="ECO:0000256" key="1">
    <source>
        <dbReference type="ARBA" id="ARBA00023015"/>
    </source>
</evidence>
<dbReference type="InterPro" id="IPR001647">
    <property type="entry name" value="HTH_TetR"/>
</dbReference>
<dbReference type="SUPFAM" id="SSF46689">
    <property type="entry name" value="Homeodomain-like"/>
    <property type="match status" value="1"/>
</dbReference>
<dbReference type="HOGENOM" id="CLU_085682_1_0_5"/>
<evidence type="ECO:0000256" key="4">
    <source>
        <dbReference type="PROSITE-ProRule" id="PRU00335"/>
    </source>
</evidence>
<dbReference type="Gene3D" id="1.10.357.10">
    <property type="entry name" value="Tetracycline Repressor, domain 2"/>
    <property type="match status" value="1"/>
</dbReference>
<dbReference type="Pfam" id="PF00440">
    <property type="entry name" value="TetR_N"/>
    <property type="match status" value="1"/>
</dbReference>
<dbReference type="PANTHER" id="PTHR30055">
    <property type="entry name" value="HTH-TYPE TRANSCRIPTIONAL REGULATOR RUTR"/>
    <property type="match status" value="1"/>
</dbReference>
<organism evidence="6 7">
    <name type="scientific">Parvibaculum lavamentivorans (strain DS-1 / DSM 13023 / NCIMB 13966)</name>
    <dbReference type="NCBI Taxonomy" id="402881"/>
    <lineage>
        <taxon>Bacteria</taxon>
        <taxon>Pseudomonadati</taxon>
        <taxon>Pseudomonadota</taxon>
        <taxon>Alphaproteobacteria</taxon>
        <taxon>Hyphomicrobiales</taxon>
        <taxon>Parvibaculaceae</taxon>
        <taxon>Parvibaculum</taxon>
    </lineage>
</organism>
<keyword evidence="2 4" id="KW-0238">DNA-binding</keyword>
<keyword evidence="1" id="KW-0805">Transcription regulation</keyword>
<accession>A7HVE7</accession>
<evidence type="ECO:0000256" key="3">
    <source>
        <dbReference type="ARBA" id="ARBA00023163"/>
    </source>
</evidence>
<keyword evidence="7" id="KW-1185">Reference proteome</keyword>